<dbReference type="GO" id="GO:0016787">
    <property type="term" value="F:hydrolase activity"/>
    <property type="evidence" value="ECO:0007669"/>
    <property type="project" value="InterPro"/>
</dbReference>
<evidence type="ECO:0000313" key="3">
    <source>
        <dbReference type="Proteomes" id="UP000503096"/>
    </source>
</evidence>
<dbReference type="AlphaFoldDB" id="A0A6M4H6S4"/>
<dbReference type="KEGG" id="upl:DSM104440_01458"/>
<dbReference type="InterPro" id="IPR032466">
    <property type="entry name" value="Metal_Hydrolase"/>
</dbReference>
<dbReference type="Gene3D" id="3.20.20.140">
    <property type="entry name" value="Metal-dependent hydrolases"/>
    <property type="match status" value="1"/>
</dbReference>
<accession>A0A6M4H6S4</accession>
<reference evidence="2 3" key="1">
    <citation type="submission" date="2020-04" db="EMBL/GenBank/DDBJ databases">
        <title>Usitatibacter rugosus gen. nov., sp. nov. and Usitatibacter palustris sp. nov., novel members of Usitatibacteraceae fam. nov. within the order Nitrosomonadales isolated from soil.</title>
        <authorList>
            <person name="Huber K.J."/>
            <person name="Neumann-Schaal M."/>
            <person name="Geppert A."/>
            <person name="Luckner M."/>
            <person name="Wanner G."/>
            <person name="Overmann J."/>
        </authorList>
    </citation>
    <scope>NUCLEOTIDE SEQUENCE [LARGE SCALE GENOMIC DNA]</scope>
    <source>
        <strain evidence="2 3">Swamp67</strain>
    </source>
</reference>
<name>A0A6M4H6S4_9PROT</name>
<dbReference type="PROSITE" id="PS51257">
    <property type="entry name" value="PROKAR_LIPOPROTEIN"/>
    <property type="match status" value="1"/>
</dbReference>
<dbReference type="InterPro" id="IPR006680">
    <property type="entry name" value="Amidohydro-rel"/>
</dbReference>
<dbReference type="EMBL" id="CP053073">
    <property type="protein sequence ID" value="QJR14648.1"/>
    <property type="molecule type" value="Genomic_DNA"/>
</dbReference>
<organism evidence="2 3">
    <name type="scientific">Usitatibacter palustris</name>
    <dbReference type="NCBI Taxonomy" id="2732487"/>
    <lineage>
        <taxon>Bacteria</taxon>
        <taxon>Pseudomonadati</taxon>
        <taxon>Pseudomonadota</taxon>
        <taxon>Betaproteobacteria</taxon>
        <taxon>Nitrosomonadales</taxon>
        <taxon>Usitatibacteraceae</taxon>
        <taxon>Usitatibacter</taxon>
    </lineage>
</organism>
<proteinExistence type="predicted"/>
<gene>
    <name evidence="2" type="ORF">DSM104440_01458</name>
</gene>
<dbReference type="CDD" id="cd01292">
    <property type="entry name" value="metallo-dependent_hydrolases"/>
    <property type="match status" value="1"/>
</dbReference>
<dbReference type="Proteomes" id="UP000503096">
    <property type="component" value="Chromosome"/>
</dbReference>
<keyword evidence="3" id="KW-1185">Reference proteome</keyword>
<evidence type="ECO:0000259" key="1">
    <source>
        <dbReference type="Pfam" id="PF04909"/>
    </source>
</evidence>
<dbReference type="RefSeq" id="WP_171161380.1">
    <property type="nucleotide sequence ID" value="NZ_CP053073.1"/>
</dbReference>
<sequence length="407" mass="45367">MRRRDFLLGGACLTTLTGCGMSLEQGVFNCCRPTAPIDKETAELVRAAWDGLHADRVWDTHTHLFGNGLGETGVWENPTKSLKTRIQRVLYVNASCGGGDNAGLDAGMVTRLAHLASELKDGAKVMVLAFDDTYDAATHKKIDGQTVFSVSNEYAARKASENKKRFEWIASIHPYRTDALDELAKAKANGARAVKWLPSVMGIDFRNEQTRRFFEEMKRLDMPLLTHVGEERALDGAGRHEFNNPLLLRIPLGLGVRVIGAHCASLGESDDLDANFNPKGGKKEDFELFSQLMGDHQYDDLLFGDLSAVTQSNRVKNLSRIIIEKGDWHHRLLNGSDYPLPGVMPIFSLSAYVKADFLKEGEAKLLRELRQANSLLFDFVLKRTIQHQGKKLPNAAFETRSFFDRSA</sequence>
<dbReference type="Pfam" id="PF04909">
    <property type="entry name" value="Amidohydro_2"/>
    <property type="match status" value="1"/>
</dbReference>
<dbReference type="SUPFAM" id="SSF51556">
    <property type="entry name" value="Metallo-dependent hydrolases"/>
    <property type="match status" value="1"/>
</dbReference>
<protein>
    <recommendedName>
        <fullName evidence="1">Amidohydrolase-related domain-containing protein</fullName>
    </recommendedName>
</protein>
<dbReference type="InParanoid" id="A0A6M4H6S4"/>
<evidence type="ECO:0000313" key="2">
    <source>
        <dbReference type="EMBL" id="QJR14648.1"/>
    </source>
</evidence>
<feature type="domain" description="Amidohydrolase-related" evidence="1">
    <location>
        <begin position="137"/>
        <end position="341"/>
    </location>
</feature>